<protein>
    <recommendedName>
        <fullName evidence="3">Lipoprotein</fullName>
    </recommendedName>
</protein>
<dbReference type="PROSITE" id="PS51257">
    <property type="entry name" value="PROKAR_LIPOPROTEIN"/>
    <property type="match status" value="1"/>
</dbReference>
<gene>
    <name evidence="1" type="ORF">AVW11_09610</name>
</gene>
<evidence type="ECO:0000313" key="2">
    <source>
        <dbReference type="Proteomes" id="UP000187151"/>
    </source>
</evidence>
<sequence>MIARLRVMKVRKVRKVLVLGLLGLTVLAGCGVAGVWAASGGFYGCTFRDEALAEELAAFAILDVRPPDAPKSGKRYSNCDEDDGFAAAGQYYEHTGPREELLAFYRATAAKDGWQPGRDRRDGLCFSKPYGTVTAHLSVWFPSSYGMEGEPRANAEEYGLEVTASHDGSAWC</sequence>
<name>A0ABX3G9G9_9ACTN</name>
<evidence type="ECO:0008006" key="3">
    <source>
        <dbReference type="Google" id="ProtNLM"/>
    </source>
</evidence>
<organism evidence="1 2">
    <name type="scientific">Streptomyces amritsarensis</name>
    <dbReference type="NCBI Taxonomy" id="681158"/>
    <lineage>
        <taxon>Bacteria</taxon>
        <taxon>Bacillati</taxon>
        <taxon>Actinomycetota</taxon>
        <taxon>Actinomycetes</taxon>
        <taxon>Kitasatosporales</taxon>
        <taxon>Streptomycetaceae</taxon>
        <taxon>Streptomyces</taxon>
    </lineage>
</organism>
<dbReference type="Proteomes" id="UP000187151">
    <property type="component" value="Unassembled WGS sequence"/>
</dbReference>
<evidence type="ECO:0000313" key="1">
    <source>
        <dbReference type="EMBL" id="OLZ69728.1"/>
    </source>
</evidence>
<reference evidence="1 2" key="1">
    <citation type="submission" date="2016-01" db="EMBL/GenBank/DDBJ databases">
        <title>Streptomyces amritsarensis strain MTCC 11845 genome sequencing and assembly.</title>
        <authorList>
            <person name="Sharma D."/>
            <person name="Nair G.R."/>
            <person name="Kaur G."/>
            <person name="Manhas R.K."/>
            <person name="Mayilraj S."/>
        </authorList>
    </citation>
    <scope>NUCLEOTIDE SEQUENCE [LARGE SCALE GENOMIC DNA]</scope>
    <source>
        <strain evidence="1 2">MTCC 11845</strain>
    </source>
</reference>
<keyword evidence="2" id="KW-1185">Reference proteome</keyword>
<proteinExistence type="predicted"/>
<accession>A0ABX3G9G9</accession>
<dbReference type="EMBL" id="MQUR01000015">
    <property type="protein sequence ID" value="OLZ69728.1"/>
    <property type="molecule type" value="Genomic_DNA"/>
</dbReference>
<comment type="caution">
    <text evidence="1">The sequence shown here is derived from an EMBL/GenBank/DDBJ whole genome shotgun (WGS) entry which is preliminary data.</text>
</comment>